<reference evidence="2 3" key="1">
    <citation type="submission" date="2021-01" db="EMBL/GenBank/DDBJ databases">
        <title>FDA dAtabase for Regulatory Grade micrObial Sequences (FDA-ARGOS): Supporting development and validation of Infectious Disease Dx tests.</title>
        <authorList>
            <person name="Sproer C."/>
            <person name="Gronow S."/>
            <person name="Severitt S."/>
            <person name="Schroder I."/>
            <person name="Tallon L."/>
            <person name="Sadzewicz L."/>
            <person name="Zhao X."/>
            <person name="Boylan J."/>
            <person name="Ott S."/>
            <person name="Bowen H."/>
            <person name="Vavikolanu K."/>
            <person name="Mehta A."/>
            <person name="Aluvathingal J."/>
            <person name="Nadendla S."/>
            <person name="Lowell S."/>
            <person name="Myers T."/>
            <person name="Yan Y."/>
            <person name="Sichtig H."/>
        </authorList>
    </citation>
    <scope>NUCLEOTIDE SEQUENCE [LARGE SCALE GENOMIC DNA]</scope>
    <source>
        <strain evidence="2 3">FDAARGOS_1131</strain>
    </source>
</reference>
<organism evidence="2 3">
    <name type="scientific">Myroides odoratus</name>
    <name type="common">Flavobacterium odoratum</name>
    <dbReference type="NCBI Taxonomy" id="256"/>
    <lineage>
        <taxon>Bacteria</taxon>
        <taxon>Pseudomonadati</taxon>
        <taxon>Bacteroidota</taxon>
        <taxon>Flavobacteriia</taxon>
        <taxon>Flavobacteriales</taxon>
        <taxon>Flavobacteriaceae</taxon>
        <taxon>Myroides</taxon>
    </lineage>
</organism>
<dbReference type="InterPro" id="IPR019734">
    <property type="entry name" value="TPR_rpt"/>
</dbReference>
<sequence>MEQIKNVEDWNNLVNKGNKSENDFLQIAQGYEDGIICPSGLEIKPNLEKAFEWYLKGSKHHYCKIRVADYLSEGLGCKKNIEKSIQLYRELISENIATAALNLATVYRDLGNYRETYKLLYKAFEIDQVYPIELAFLYLYGIGTLTNKPKAKELFLTITNNKNSYSVYDVEQANYQLALFHLENQEIEQAKKLLLQNDNDFSDDLLRIIGR</sequence>
<dbReference type="InterPro" id="IPR006597">
    <property type="entry name" value="Sel1-like"/>
</dbReference>
<feature type="repeat" description="TPR" evidence="1">
    <location>
        <begin position="97"/>
        <end position="130"/>
    </location>
</feature>
<gene>
    <name evidence="2" type="ORF">I6I88_05455</name>
</gene>
<evidence type="ECO:0000256" key="1">
    <source>
        <dbReference type="PROSITE-ProRule" id="PRU00339"/>
    </source>
</evidence>
<dbReference type="AlphaFoldDB" id="A0A9Q6ZA24"/>
<dbReference type="SUPFAM" id="SSF81901">
    <property type="entry name" value="HCP-like"/>
    <property type="match status" value="1"/>
</dbReference>
<dbReference type="InterPro" id="IPR011990">
    <property type="entry name" value="TPR-like_helical_dom_sf"/>
</dbReference>
<dbReference type="Pfam" id="PF08238">
    <property type="entry name" value="Sel1"/>
    <property type="match status" value="3"/>
</dbReference>
<protein>
    <submittedName>
        <fullName evidence="2">Sel1 repeat family protein</fullName>
    </submittedName>
</protein>
<evidence type="ECO:0000313" key="2">
    <source>
        <dbReference type="EMBL" id="QQU01198.1"/>
    </source>
</evidence>
<dbReference type="RefSeq" id="WP_002991566.1">
    <property type="nucleotide sequence ID" value="NZ_CP068108.1"/>
</dbReference>
<accession>A0A9Q6ZA24</accession>
<keyword evidence="1" id="KW-0802">TPR repeat</keyword>
<proteinExistence type="predicted"/>
<dbReference type="Proteomes" id="UP000596202">
    <property type="component" value="Chromosome"/>
</dbReference>
<dbReference type="PROSITE" id="PS50005">
    <property type="entry name" value="TPR"/>
    <property type="match status" value="1"/>
</dbReference>
<dbReference type="Gene3D" id="1.25.40.10">
    <property type="entry name" value="Tetratricopeptide repeat domain"/>
    <property type="match status" value="1"/>
</dbReference>
<dbReference type="OrthoDB" id="1287940at2"/>
<dbReference type="EMBL" id="CP068108">
    <property type="protein sequence ID" value="QQU01198.1"/>
    <property type="molecule type" value="Genomic_DNA"/>
</dbReference>
<name>A0A9Q6ZA24_MYROD</name>
<evidence type="ECO:0000313" key="3">
    <source>
        <dbReference type="Proteomes" id="UP000596202"/>
    </source>
</evidence>
<dbReference type="GeneID" id="93527089"/>